<evidence type="ECO:0000313" key="3">
    <source>
        <dbReference type="Proteomes" id="UP000694843"/>
    </source>
</evidence>
<feature type="domain" description="Chitin-binding type-2" evidence="2">
    <location>
        <begin position="178"/>
        <end position="240"/>
    </location>
</feature>
<evidence type="ECO:0000259" key="2">
    <source>
        <dbReference type="PROSITE" id="PS50940"/>
    </source>
</evidence>
<dbReference type="KEGG" id="hazt:108666106"/>
<keyword evidence="3" id="KW-1185">Reference proteome</keyword>
<dbReference type="GO" id="GO:0005576">
    <property type="term" value="C:extracellular region"/>
    <property type="evidence" value="ECO:0007669"/>
    <property type="project" value="InterPro"/>
</dbReference>
<keyword evidence="1" id="KW-0732">Signal</keyword>
<name>A0A8B7N3J3_HYAAZ</name>
<dbReference type="Proteomes" id="UP000694843">
    <property type="component" value="Unplaced"/>
</dbReference>
<dbReference type="InterPro" id="IPR036508">
    <property type="entry name" value="Chitin-bd_dom_sf"/>
</dbReference>
<organism evidence="3 4">
    <name type="scientific">Hyalella azteca</name>
    <name type="common">Amphipod</name>
    <dbReference type="NCBI Taxonomy" id="294128"/>
    <lineage>
        <taxon>Eukaryota</taxon>
        <taxon>Metazoa</taxon>
        <taxon>Ecdysozoa</taxon>
        <taxon>Arthropoda</taxon>
        <taxon>Crustacea</taxon>
        <taxon>Multicrustacea</taxon>
        <taxon>Malacostraca</taxon>
        <taxon>Eumalacostraca</taxon>
        <taxon>Peracarida</taxon>
        <taxon>Amphipoda</taxon>
        <taxon>Senticaudata</taxon>
        <taxon>Talitrida</taxon>
        <taxon>Talitroidea</taxon>
        <taxon>Hyalellidae</taxon>
        <taxon>Hyalella</taxon>
    </lineage>
</organism>
<evidence type="ECO:0000313" key="4">
    <source>
        <dbReference type="RefSeq" id="XP_018008406.1"/>
    </source>
</evidence>
<dbReference type="SUPFAM" id="SSF57625">
    <property type="entry name" value="Invertebrate chitin-binding proteins"/>
    <property type="match status" value="1"/>
</dbReference>
<dbReference type="GO" id="GO:0008061">
    <property type="term" value="F:chitin binding"/>
    <property type="evidence" value="ECO:0007669"/>
    <property type="project" value="InterPro"/>
</dbReference>
<dbReference type="Pfam" id="PF01607">
    <property type="entry name" value="CBM_14"/>
    <property type="match status" value="1"/>
</dbReference>
<evidence type="ECO:0000256" key="1">
    <source>
        <dbReference type="SAM" id="SignalP"/>
    </source>
</evidence>
<feature type="signal peptide" evidence="1">
    <location>
        <begin position="1"/>
        <end position="18"/>
    </location>
</feature>
<dbReference type="PROSITE" id="PS50940">
    <property type="entry name" value="CHIT_BIND_II"/>
    <property type="match status" value="1"/>
</dbReference>
<dbReference type="Gene3D" id="2.170.140.10">
    <property type="entry name" value="Chitin binding domain"/>
    <property type="match status" value="1"/>
</dbReference>
<reference evidence="4" key="1">
    <citation type="submission" date="2025-08" db="UniProtKB">
        <authorList>
            <consortium name="RefSeq"/>
        </authorList>
    </citation>
    <scope>IDENTIFICATION</scope>
    <source>
        <tissue evidence="4">Whole organism</tissue>
    </source>
</reference>
<gene>
    <name evidence="4" type="primary">LOC108666106</name>
</gene>
<accession>A0A8B7N3J3</accession>
<protein>
    <submittedName>
        <fullName evidence="4">Latent-transforming growth factor beta-binding protein 2</fullName>
    </submittedName>
</protein>
<proteinExistence type="predicted"/>
<dbReference type="SMART" id="SM00494">
    <property type="entry name" value="ChtBD2"/>
    <property type="match status" value="3"/>
</dbReference>
<dbReference type="RefSeq" id="XP_018008406.1">
    <property type="nucleotide sequence ID" value="XM_018152917.2"/>
</dbReference>
<sequence>MHRDIAMVLLMAAVAVRGLPEITNPDLCIGIDVGDYRCGSCLQPIRCGASGLITEQNTCPPGTVCEEITRGTVACVPMPSATFCQCTSDICDPYEPSFTAKCDASGVTDIVQCPATGACAGNGNCIDCAEIPGGPVYIFRDPECSSLYSCTNGIYSGVTSCAEGEYVSKDGSCSPAPPTPCAAADRCTGGLCPDLTDCTRYYICDPNQVPPATGPISCPSNQYFNPATLLCESTSVNCDPWTQCDFTTTVPTCPKPEDCNASTVGNSPYGPCDSRYCACREVSSGSYDVVEMECPGDYVFSTNPNYPYCVDPSGEPTCFTHVAEH</sequence>
<dbReference type="InterPro" id="IPR002557">
    <property type="entry name" value="Chitin-bd_dom"/>
</dbReference>
<dbReference type="OrthoDB" id="6373422at2759"/>
<dbReference type="AlphaFoldDB" id="A0A8B7N3J3"/>
<dbReference type="GeneID" id="108666106"/>
<feature type="chain" id="PRO_5034714443" evidence="1">
    <location>
        <begin position="19"/>
        <end position="325"/>
    </location>
</feature>